<organism evidence="1 2">
    <name type="scientific">Arenimonas composti TR7-09 = DSM 18010</name>
    <dbReference type="NCBI Taxonomy" id="1121013"/>
    <lineage>
        <taxon>Bacteria</taxon>
        <taxon>Pseudomonadati</taxon>
        <taxon>Pseudomonadota</taxon>
        <taxon>Gammaproteobacteria</taxon>
        <taxon>Lysobacterales</taxon>
        <taxon>Lysobacteraceae</taxon>
        <taxon>Arenimonas</taxon>
    </lineage>
</organism>
<reference evidence="1 2" key="1">
    <citation type="submission" date="2013-09" db="EMBL/GenBank/DDBJ databases">
        <title>Genome sequencing of Arenimonas composti.</title>
        <authorList>
            <person name="Chen F."/>
            <person name="Wang G."/>
        </authorList>
    </citation>
    <scope>NUCLEOTIDE SEQUENCE [LARGE SCALE GENOMIC DNA]</scope>
    <source>
        <strain evidence="1 2">TR7-09</strain>
    </source>
</reference>
<name>A0A091BFD1_9GAMM</name>
<dbReference type="EMBL" id="AWXU01000035">
    <property type="protein sequence ID" value="KFN49499.1"/>
    <property type="molecule type" value="Genomic_DNA"/>
</dbReference>
<proteinExistence type="predicted"/>
<sequence length="98" mass="10756">MALAGELIHLSASLQLDVILASVANGRGHEAQRAVQVLVVVPVYELRGPRLCTLQIGEALDREARTVLGGAEQAFPDSISCTSWPTILRLYKSRIRYR</sequence>
<comment type="caution">
    <text evidence="1">The sequence shown here is derived from an EMBL/GenBank/DDBJ whole genome shotgun (WGS) entry which is preliminary data.</text>
</comment>
<evidence type="ECO:0000313" key="1">
    <source>
        <dbReference type="EMBL" id="KFN49499.1"/>
    </source>
</evidence>
<dbReference type="Proteomes" id="UP000029391">
    <property type="component" value="Unassembled WGS sequence"/>
</dbReference>
<dbReference type="AlphaFoldDB" id="A0A091BFD1"/>
<protein>
    <submittedName>
        <fullName evidence="1">Uncharacterized protein</fullName>
    </submittedName>
</protein>
<accession>A0A091BFD1</accession>
<evidence type="ECO:0000313" key="2">
    <source>
        <dbReference type="Proteomes" id="UP000029391"/>
    </source>
</evidence>
<gene>
    <name evidence="1" type="ORF">P873_11035</name>
</gene>
<keyword evidence="2" id="KW-1185">Reference proteome</keyword>